<dbReference type="AlphaFoldDB" id="A0AA41ZA47"/>
<keyword evidence="1" id="KW-0812">Transmembrane</keyword>
<evidence type="ECO:0000313" key="3">
    <source>
        <dbReference type="Proteomes" id="UP001165667"/>
    </source>
</evidence>
<reference evidence="2" key="1">
    <citation type="submission" date="2022-05" db="EMBL/GenBank/DDBJ databases">
        <authorList>
            <person name="Pankratov T."/>
        </authorList>
    </citation>
    <scope>NUCLEOTIDE SEQUENCE</scope>
    <source>
        <strain evidence="2">BP6-180914</strain>
    </source>
</reference>
<gene>
    <name evidence="2" type="ORF">M8523_35125</name>
</gene>
<evidence type="ECO:0000256" key="1">
    <source>
        <dbReference type="SAM" id="Phobius"/>
    </source>
</evidence>
<dbReference type="Pfam" id="PF06170">
    <property type="entry name" value="DUF983"/>
    <property type="match status" value="1"/>
</dbReference>
<keyword evidence="1" id="KW-1133">Transmembrane helix</keyword>
<dbReference type="InterPro" id="IPR009325">
    <property type="entry name" value="DUF983"/>
</dbReference>
<keyword evidence="3" id="KW-1185">Reference proteome</keyword>
<feature type="transmembrane region" description="Helical" evidence="1">
    <location>
        <begin position="58"/>
        <end position="75"/>
    </location>
</feature>
<dbReference type="Proteomes" id="UP001165667">
    <property type="component" value="Unassembled WGS sequence"/>
</dbReference>
<name>A0AA41ZA47_9HYPH</name>
<proteinExistence type="predicted"/>
<dbReference type="RefSeq" id="WP_282589465.1">
    <property type="nucleotide sequence ID" value="NZ_JAMOIM010000093.1"/>
</dbReference>
<evidence type="ECO:0000313" key="2">
    <source>
        <dbReference type="EMBL" id="MCW6513090.1"/>
    </source>
</evidence>
<feature type="transmembrane region" description="Helical" evidence="1">
    <location>
        <begin position="87"/>
        <end position="105"/>
    </location>
</feature>
<sequence length="125" mass="13512">MSIHLDYPPVGPVSAALHGRCPRCGNGKLFDGFLDIQPSCDVCGLDFGFFDPGDGPSVFVSLIGGAIVVGSALWMEVNYEPPMWVDMVIFLPLTLVVCLGILRPLKALLIGLQYRHKAEQGRLSP</sequence>
<organism evidence="2 3">
    <name type="scientific">Lichenifustis flavocetrariae</name>
    <dbReference type="NCBI Taxonomy" id="2949735"/>
    <lineage>
        <taxon>Bacteria</taxon>
        <taxon>Pseudomonadati</taxon>
        <taxon>Pseudomonadota</taxon>
        <taxon>Alphaproteobacteria</taxon>
        <taxon>Hyphomicrobiales</taxon>
        <taxon>Lichenihabitantaceae</taxon>
        <taxon>Lichenifustis</taxon>
    </lineage>
</organism>
<keyword evidence="1" id="KW-0472">Membrane</keyword>
<dbReference type="EMBL" id="JAMOIM010000093">
    <property type="protein sequence ID" value="MCW6513090.1"/>
    <property type="molecule type" value="Genomic_DNA"/>
</dbReference>
<comment type="caution">
    <text evidence="2">The sequence shown here is derived from an EMBL/GenBank/DDBJ whole genome shotgun (WGS) entry which is preliminary data.</text>
</comment>
<accession>A0AA41ZA47</accession>
<protein>
    <submittedName>
        <fullName evidence="2">DUF983 domain-containing protein</fullName>
    </submittedName>
</protein>